<dbReference type="EMBL" id="JACGWO010000012">
    <property type="protein sequence ID" value="KAK4413973.1"/>
    <property type="molecule type" value="Genomic_DNA"/>
</dbReference>
<dbReference type="AlphaFoldDB" id="A0AAE2C9I9"/>
<dbReference type="Proteomes" id="UP001293254">
    <property type="component" value="Unassembled WGS sequence"/>
</dbReference>
<evidence type="ECO:0000313" key="2">
    <source>
        <dbReference type="EMBL" id="KAK4413973.1"/>
    </source>
</evidence>
<protein>
    <submittedName>
        <fullName evidence="2">Uncharacterized protein</fullName>
    </submittedName>
</protein>
<comment type="caution">
    <text evidence="2">The sequence shown here is derived from an EMBL/GenBank/DDBJ whole genome shotgun (WGS) entry which is preliminary data.</text>
</comment>
<feature type="compositionally biased region" description="Basic and acidic residues" evidence="1">
    <location>
        <begin position="1"/>
        <end position="10"/>
    </location>
</feature>
<evidence type="ECO:0000313" key="3">
    <source>
        <dbReference type="Proteomes" id="UP001293254"/>
    </source>
</evidence>
<proteinExistence type="predicted"/>
<name>A0AAE2C9I9_9LAMI</name>
<organism evidence="2 3">
    <name type="scientific">Sesamum alatum</name>
    <dbReference type="NCBI Taxonomy" id="300844"/>
    <lineage>
        <taxon>Eukaryota</taxon>
        <taxon>Viridiplantae</taxon>
        <taxon>Streptophyta</taxon>
        <taxon>Embryophyta</taxon>
        <taxon>Tracheophyta</taxon>
        <taxon>Spermatophyta</taxon>
        <taxon>Magnoliopsida</taxon>
        <taxon>eudicotyledons</taxon>
        <taxon>Gunneridae</taxon>
        <taxon>Pentapetalae</taxon>
        <taxon>asterids</taxon>
        <taxon>lamiids</taxon>
        <taxon>Lamiales</taxon>
        <taxon>Pedaliaceae</taxon>
        <taxon>Sesamum</taxon>
    </lineage>
</organism>
<keyword evidence="3" id="KW-1185">Reference proteome</keyword>
<evidence type="ECO:0000256" key="1">
    <source>
        <dbReference type="SAM" id="MobiDB-lite"/>
    </source>
</evidence>
<reference evidence="2" key="2">
    <citation type="journal article" date="2024" name="Plant">
        <title>Genomic evolution and insights into agronomic trait innovations of Sesamum species.</title>
        <authorList>
            <person name="Miao H."/>
            <person name="Wang L."/>
            <person name="Qu L."/>
            <person name="Liu H."/>
            <person name="Sun Y."/>
            <person name="Le M."/>
            <person name="Wang Q."/>
            <person name="Wei S."/>
            <person name="Zheng Y."/>
            <person name="Lin W."/>
            <person name="Duan Y."/>
            <person name="Cao H."/>
            <person name="Xiong S."/>
            <person name="Wang X."/>
            <person name="Wei L."/>
            <person name="Li C."/>
            <person name="Ma Q."/>
            <person name="Ju M."/>
            <person name="Zhao R."/>
            <person name="Li G."/>
            <person name="Mu C."/>
            <person name="Tian Q."/>
            <person name="Mei H."/>
            <person name="Zhang T."/>
            <person name="Gao T."/>
            <person name="Zhang H."/>
        </authorList>
    </citation>
    <scope>NUCLEOTIDE SEQUENCE</scope>
    <source>
        <strain evidence="2">3651</strain>
    </source>
</reference>
<accession>A0AAE2C9I9</accession>
<reference evidence="2" key="1">
    <citation type="submission" date="2020-06" db="EMBL/GenBank/DDBJ databases">
        <authorList>
            <person name="Li T."/>
            <person name="Hu X."/>
            <person name="Zhang T."/>
            <person name="Song X."/>
            <person name="Zhang H."/>
            <person name="Dai N."/>
            <person name="Sheng W."/>
            <person name="Hou X."/>
            <person name="Wei L."/>
        </authorList>
    </citation>
    <scope>NUCLEOTIDE SEQUENCE</scope>
    <source>
        <strain evidence="2">3651</strain>
        <tissue evidence="2">Leaf</tissue>
    </source>
</reference>
<gene>
    <name evidence="2" type="ORF">Salat_2810100</name>
</gene>
<sequence>MGEMNGESRETPNYTKKFPNWRKENDLDLGGEARRGDAIWAAVATGSLGGACGGNATVELGDAMVVLGDATRIFDGACGGKATMVLGEVTVELWVALAAARRRRRGEG</sequence>
<feature type="region of interest" description="Disordered" evidence="1">
    <location>
        <begin position="1"/>
        <end position="25"/>
    </location>
</feature>